<evidence type="ECO:0000259" key="1">
    <source>
        <dbReference type="SMART" id="SM00860"/>
    </source>
</evidence>
<dbReference type="SMART" id="SM00860">
    <property type="entry name" value="SMI1_KNR4"/>
    <property type="match status" value="1"/>
</dbReference>
<dbReference type="EMBL" id="JAYMYY010000001">
    <property type="protein sequence ID" value="MEO3989426.1"/>
    <property type="molecule type" value="Genomic_DNA"/>
</dbReference>
<protein>
    <submittedName>
        <fullName evidence="2">SMI1/KNR4 family protein</fullName>
    </submittedName>
</protein>
<dbReference type="Pfam" id="PF09346">
    <property type="entry name" value="SMI1_KNR4"/>
    <property type="match status" value="1"/>
</dbReference>
<feature type="domain" description="Knr4/Smi1-like" evidence="1">
    <location>
        <begin position="17"/>
        <end position="135"/>
    </location>
</feature>
<dbReference type="InterPro" id="IPR037883">
    <property type="entry name" value="Knr4/Smi1-like_sf"/>
</dbReference>
<dbReference type="RefSeq" id="WP_347793893.1">
    <property type="nucleotide sequence ID" value="NZ_JAYMYY010000001.1"/>
</dbReference>
<name>A0ABV0HG16_9ENTR</name>
<reference evidence="2 3" key="1">
    <citation type="submission" date="2024-01" db="EMBL/GenBank/DDBJ databases">
        <title>Pseudocitrobacter sp. Endophytic strain Cyp-38L.</title>
        <authorList>
            <person name="Amer M.A."/>
            <person name="Hamed S.M."/>
        </authorList>
    </citation>
    <scope>NUCLEOTIDE SEQUENCE [LARGE SCALE GENOMIC DNA]</scope>
    <source>
        <strain evidence="2 3">Cyp38S</strain>
    </source>
</reference>
<dbReference type="SUPFAM" id="SSF160631">
    <property type="entry name" value="SMI1/KNR4-like"/>
    <property type="match status" value="1"/>
</dbReference>
<dbReference type="InterPro" id="IPR018958">
    <property type="entry name" value="Knr4/Smi1-like_dom"/>
</dbReference>
<organism evidence="2 3">
    <name type="scientific">Pseudocitrobacter cyperus</name>
    <dbReference type="NCBI Taxonomy" id="3112843"/>
    <lineage>
        <taxon>Bacteria</taxon>
        <taxon>Pseudomonadati</taxon>
        <taxon>Pseudomonadota</taxon>
        <taxon>Gammaproteobacteria</taxon>
        <taxon>Enterobacterales</taxon>
        <taxon>Enterobacteriaceae</taxon>
        <taxon>Pseudocitrobacter</taxon>
    </lineage>
</organism>
<evidence type="ECO:0000313" key="3">
    <source>
        <dbReference type="Proteomes" id="UP001444146"/>
    </source>
</evidence>
<dbReference type="Proteomes" id="UP001444146">
    <property type="component" value="Unassembled WGS sequence"/>
</dbReference>
<proteinExistence type="predicted"/>
<accession>A0ABV0HG16</accession>
<evidence type="ECO:0000313" key="2">
    <source>
        <dbReference type="EMBL" id="MEO3989426.1"/>
    </source>
</evidence>
<dbReference type="Gene3D" id="3.40.1580.10">
    <property type="entry name" value="SMI1/KNR4-like"/>
    <property type="match status" value="1"/>
</dbReference>
<gene>
    <name evidence="2" type="ORF">VSR74_06245</name>
</gene>
<sequence>MNKLKEVISSFWVKYRGVSQEDISIIEGVLTHKLPDDVKSFWHWSNGGCGKFKNIYIDFWPLEDIPSLNSLSEGYSIKHYLGNVFIAFGSDGGPICFLLDYREPECVKVCSVNFGDLDIEEVKEVAPSFIAFMEMALDGSLDDEQL</sequence>
<comment type="caution">
    <text evidence="2">The sequence shown here is derived from an EMBL/GenBank/DDBJ whole genome shotgun (WGS) entry which is preliminary data.</text>
</comment>
<keyword evidence="3" id="KW-1185">Reference proteome</keyword>